<name>A0A368KQH5_9BACT</name>
<gene>
    <name evidence="1" type="ORF">DTL42_13795</name>
</gene>
<dbReference type="EMBL" id="QPEX01000027">
    <property type="protein sequence ID" value="RCS48270.1"/>
    <property type="molecule type" value="Genomic_DNA"/>
</dbReference>
<accession>A0A368KQH5</accession>
<proteinExistence type="predicted"/>
<protein>
    <submittedName>
        <fullName evidence="1">Uncharacterized protein</fullName>
    </submittedName>
</protein>
<dbReference type="AlphaFoldDB" id="A0A368KQH5"/>
<evidence type="ECO:0000313" key="1">
    <source>
        <dbReference type="EMBL" id="RCS48270.1"/>
    </source>
</evidence>
<dbReference type="Proteomes" id="UP000253562">
    <property type="component" value="Unassembled WGS sequence"/>
</dbReference>
<reference evidence="1 2" key="1">
    <citation type="submission" date="2018-07" db="EMBL/GenBank/DDBJ databases">
        <title>Comparative genomes isolates from brazilian mangrove.</title>
        <authorList>
            <person name="De Araujo J.E."/>
            <person name="Taketani R.G."/>
            <person name="Silva M.C.P."/>
            <person name="Lourenco M.V."/>
            <person name="Oliveira V.M."/>
            <person name="Andreote F.D."/>
        </authorList>
    </citation>
    <scope>NUCLEOTIDE SEQUENCE [LARGE SCALE GENOMIC DNA]</scope>
    <source>
        <strain evidence="1 2">HEX PRIS-MGV</strain>
    </source>
</reference>
<evidence type="ECO:0000313" key="2">
    <source>
        <dbReference type="Proteomes" id="UP000253562"/>
    </source>
</evidence>
<sequence length="70" mass="8167">MLLVETFFVRDLASKKAWPFDFFMRTRERKKIAILACFLGLIAADERIDALAAWVVVLNCPYWQGWGNDQ</sequence>
<organism evidence="1 2">
    <name type="scientific">Bremerella cremea</name>
    <dbReference type="NCBI Taxonomy" id="1031537"/>
    <lineage>
        <taxon>Bacteria</taxon>
        <taxon>Pseudomonadati</taxon>
        <taxon>Planctomycetota</taxon>
        <taxon>Planctomycetia</taxon>
        <taxon>Pirellulales</taxon>
        <taxon>Pirellulaceae</taxon>
        <taxon>Bremerella</taxon>
    </lineage>
</organism>
<dbReference type="RefSeq" id="WP_114369318.1">
    <property type="nucleotide sequence ID" value="NZ_QPEX01000027.1"/>
</dbReference>
<comment type="caution">
    <text evidence="1">The sequence shown here is derived from an EMBL/GenBank/DDBJ whole genome shotgun (WGS) entry which is preliminary data.</text>
</comment>